<dbReference type="AlphaFoldDB" id="A0A0K2UJE4"/>
<feature type="disulfide bond" evidence="9">
    <location>
        <begin position="210"/>
        <end position="219"/>
    </location>
</feature>
<feature type="compositionally biased region" description="Basic residues" evidence="11">
    <location>
        <begin position="1"/>
        <end position="11"/>
    </location>
</feature>
<feature type="transmembrane region" description="Helical" evidence="12">
    <location>
        <begin position="477"/>
        <end position="495"/>
    </location>
</feature>
<organism evidence="13">
    <name type="scientific">Lepeophtheirus salmonis</name>
    <name type="common">Salmon louse</name>
    <name type="synonym">Caligus salmonis</name>
    <dbReference type="NCBI Taxonomy" id="72036"/>
    <lineage>
        <taxon>Eukaryota</taxon>
        <taxon>Metazoa</taxon>
        <taxon>Ecdysozoa</taxon>
        <taxon>Arthropoda</taxon>
        <taxon>Crustacea</taxon>
        <taxon>Multicrustacea</taxon>
        <taxon>Hexanauplia</taxon>
        <taxon>Copepoda</taxon>
        <taxon>Siphonostomatoida</taxon>
        <taxon>Caligidae</taxon>
        <taxon>Lepeophtheirus</taxon>
    </lineage>
</organism>
<dbReference type="PRINTS" id="PR00176">
    <property type="entry name" value="NANEUSMPORT"/>
</dbReference>
<feature type="binding site" evidence="8">
    <location>
        <position position="105"/>
    </location>
    <ligand>
        <name>Na(+)</name>
        <dbReference type="ChEBI" id="CHEBI:29101"/>
        <label>1</label>
    </ligand>
</feature>
<dbReference type="InterPro" id="IPR037272">
    <property type="entry name" value="SNS_sf"/>
</dbReference>
<dbReference type="GO" id="GO:0005886">
    <property type="term" value="C:plasma membrane"/>
    <property type="evidence" value="ECO:0007669"/>
    <property type="project" value="TreeGrafter"/>
</dbReference>
<feature type="region of interest" description="Disordered" evidence="11">
    <location>
        <begin position="1"/>
        <end position="29"/>
    </location>
</feature>
<dbReference type="GO" id="GO:0015293">
    <property type="term" value="F:symporter activity"/>
    <property type="evidence" value="ECO:0007669"/>
    <property type="project" value="UniProtKB-KW"/>
</dbReference>
<evidence type="ECO:0000256" key="5">
    <source>
        <dbReference type="ARBA" id="ARBA00022847"/>
    </source>
</evidence>
<evidence type="ECO:0000256" key="8">
    <source>
        <dbReference type="PIRSR" id="PIRSR600175-1"/>
    </source>
</evidence>
<feature type="binding site" evidence="8">
    <location>
        <position position="451"/>
    </location>
    <ligand>
        <name>Na(+)</name>
        <dbReference type="ChEBI" id="CHEBI:29101"/>
        <label>1</label>
    </ligand>
</feature>
<comment type="subcellular location">
    <subcellularLocation>
        <location evidence="1">Membrane</location>
        <topology evidence="1">Multi-pass membrane protein</topology>
    </subcellularLocation>
</comment>
<feature type="binding site" evidence="8">
    <location>
        <position position="450"/>
    </location>
    <ligand>
        <name>Na(+)</name>
        <dbReference type="ChEBI" id="CHEBI:29101"/>
        <label>1</label>
    </ligand>
</feature>
<evidence type="ECO:0000256" key="7">
    <source>
        <dbReference type="ARBA" id="ARBA00023136"/>
    </source>
</evidence>
<feature type="binding site" evidence="8">
    <location>
        <position position="382"/>
    </location>
    <ligand>
        <name>Na(+)</name>
        <dbReference type="ChEBI" id="CHEBI:29101"/>
        <label>1</label>
    </ligand>
</feature>
<dbReference type="RefSeq" id="XP_071749160.1">
    <property type="nucleotide sequence ID" value="XM_071893059.1"/>
</dbReference>
<dbReference type="PANTHER" id="PTHR11616:SF254">
    <property type="entry name" value="TRANSPORTER"/>
    <property type="match status" value="1"/>
</dbReference>
<evidence type="ECO:0000256" key="4">
    <source>
        <dbReference type="ARBA" id="ARBA00022692"/>
    </source>
</evidence>
<feature type="binding site" evidence="8">
    <location>
        <position position="109"/>
    </location>
    <ligand>
        <name>Na(+)</name>
        <dbReference type="ChEBI" id="CHEBI:29101"/>
        <label>1</label>
    </ligand>
</feature>
<dbReference type="Pfam" id="PF00209">
    <property type="entry name" value="SNF"/>
    <property type="match status" value="1"/>
</dbReference>
<comment type="similarity">
    <text evidence="2 10">Belongs to the sodium:neurotransmitter symporter (SNF) (TC 2.A.22) family.</text>
</comment>
<reference evidence="13" key="1">
    <citation type="submission" date="2014-05" db="EMBL/GenBank/DDBJ databases">
        <authorList>
            <person name="Chronopoulou M."/>
        </authorList>
    </citation>
    <scope>NUCLEOTIDE SEQUENCE</scope>
    <source>
        <tissue evidence="13">Whole organism</tissue>
    </source>
</reference>
<keyword evidence="4 10" id="KW-0812">Transmembrane</keyword>
<feature type="transmembrane region" description="Helical" evidence="12">
    <location>
        <begin position="590"/>
        <end position="612"/>
    </location>
</feature>
<feature type="compositionally biased region" description="Low complexity" evidence="11">
    <location>
        <begin position="12"/>
        <end position="23"/>
    </location>
</feature>
<dbReference type="EMBL" id="HACA01020440">
    <property type="protein sequence ID" value="CDW37801.1"/>
    <property type="molecule type" value="Transcribed_RNA"/>
</dbReference>
<sequence length="675" mass="75636">MRRNSVSRKSRNSSGNSLKSGGVHESLRHEEDLEHVPIEFAAKSQILVDPRDIQIVEIGPNGTAGPVNITGVDDGVAFDPDEDEDGRGGWDNKWDFLFSCISVSVGLGNVWRFPYLCYKNGGGTFLLIYFIAMFACGIPIFFQEVAIGQYLGSGGLTMVGQLVPILQGVGYATMTIVFFLDIYYCIIIAWTLFYLIQTFINFPNLPWGTCDNYWNSEYCFNGDHESNATILKKHLANNLTKSPVEEYWDRRVLNITGGIEDVGGIQWELFGTLVCGWVIVYLIICKGLHSSGKVIWFTAIFPYVVMTVLLIRSVTLPGASIGLWRYVTPVWDKLYDSETWIDSATQIFFAYSIGTGALPALGSYNKFYHNCIKDSIITCFVNTGTCLFAGCVTFSILGHMAHNQGISIEKVVNSGPGLVFVTYPEVVLKLPGGSFWAVIFFVMLVTIGIDSEFCIVESLVTGIVDMWPDTLRPRRRLFTAGVCLLLFLLGIPMTTQGGAFIFQLMDFYSASGIPILWCCFFQTISIGWIFGTKRFAGCVEQMTGFRPNFYWIATWGFVAPVVMASIFIFYLFRWSPVKYGDIQYPLSAHVIGFVMSLMSMLWIPGYAIYYMLNQRGNLKDRLIKGLMPNIKSNRIKAPAKNMSERELQFYESSARLLKNSSFVTPNASFNIQPVP</sequence>
<keyword evidence="8" id="KW-0479">Metal-binding</keyword>
<dbReference type="KEGG" id="lsm:121128757"/>
<dbReference type="PROSITE" id="PS00610">
    <property type="entry name" value="NA_NEUROTRAN_SYMP_1"/>
    <property type="match status" value="1"/>
</dbReference>
<keyword evidence="7 12" id="KW-0472">Membrane</keyword>
<evidence type="ECO:0000256" key="6">
    <source>
        <dbReference type="ARBA" id="ARBA00022989"/>
    </source>
</evidence>
<feature type="transmembrane region" description="Helical" evidence="12">
    <location>
        <begin position="126"/>
        <end position="147"/>
    </location>
</feature>
<evidence type="ECO:0000256" key="2">
    <source>
        <dbReference type="ARBA" id="ARBA00006459"/>
    </source>
</evidence>
<accession>A0A0K2UJE4</accession>
<dbReference type="GeneID" id="121128757"/>
<keyword evidence="5 10" id="KW-0769">Symport</keyword>
<evidence type="ECO:0000313" key="13">
    <source>
        <dbReference type="EMBL" id="CDW37801.1"/>
    </source>
</evidence>
<dbReference type="PANTHER" id="PTHR11616">
    <property type="entry name" value="SODIUM/CHLORIDE DEPENDENT TRANSPORTER"/>
    <property type="match status" value="1"/>
</dbReference>
<name>A0A0K2UJE4_LEPSM</name>
<protein>
    <recommendedName>
        <fullName evidence="10">Transporter</fullName>
    </recommendedName>
</protein>
<feature type="transmembrane region" description="Helical" evidence="12">
    <location>
        <begin position="376"/>
        <end position="397"/>
    </location>
</feature>
<feature type="transmembrane region" description="Helical" evidence="12">
    <location>
        <begin position="300"/>
        <end position="324"/>
    </location>
</feature>
<evidence type="ECO:0000256" key="3">
    <source>
        <dbReference type="ARBA" id="ARBA00022448"/>
    </source>
</evidence>
<dbReference type="GO" id="GO:0006865">
    <property type="term" value="P:amino acid transport"/>
    <property type="evidence" value="ECO:0007669"/>
    <property type="project" value="TreeGrafter"/>
</dbReference>
<evidence type="ECO:0000256" key="1">
    <source>
        <dbReference type="ARBA" id="ARBA00004141"/>
    </source>
</evidence>
<proteinExistence type="inferred from homology"/>
<keyword evidence="9" id="KW-1015">Disulfide bond</keyword>
<dbReference type="RefSeq" id="XP_040580297.1">
    <property type="nucleotide sequence ID" value="XM_040724363.2"/>
</dbReference>
<dbReference type="PROSITE" id="PS50267">
    <property type="entry name" value="NA_NEUROTRAN_SYMP_3"/>
    <property type="match status" value="1"/>
</dbReference>
<feature type="transmembrane region" description="Helical" evidence="12">
    <location>
        <begin position="344"/>
        <end position="364"/>
    </location>
</feature>
<evidence type="ECO:0000256" key="9">
    <source>
        <dbReference type="PIRSR" id="PIRSR600175-2"/>
    </source>
</evidence>
<keyword evidence="3 10" id="KW-0813">Transport</keyword>
<feature type="transmembrane region" description="Helical" evidence="12">
    <location>
        <begin position="549"/>
        <end position="570"/>
    </location>
</feature>
<evidence type="ECO:0000256" key="10">
    <source>
        <dbReference type="RuleBase" id="RU003732"/>
    </source>
</evidence>
<dbReference type="GO" id="GO:0035725">
    <property type="term" value="P:sodium ion transmembrane transport"/>
    <property type="evidence" value="ECO:0007669"/>
    <property type="project" value="TreeGrafter"/>
</dbReference>
<keyword evidence="8" id="KW-0915">Sodium</keyword>
<feature type="transmembrane region" description="Helical" evidence="12">
    <location>
        <begin position="168"/>
        <end position="196"/>
    </location>
</feature>
<feature type="transmembrane region" description="Helical" evidence="12">
    <location>
        <begin position="507"/>
        <end position="529"/>
    </location>
</feature>
<feature type="transmembrane region" description="Helical" evidence="12">
    <location>
        <begin position="435"/>
        <end position="456"/>
    </location>
</feature>
<evidence type="ECO:0000256" key="11">
    <source>
        <dbReference type="SAM" id="MobiDB-lite"/>
    </source>
</evidence>
<evidence type="ECO:0000256" key="12">
    <source>
        <dbReference type="SAM" id="Phobius"/>
    </source>
</evidence>
<keyword evidence="6 12" id="KW-1133">Transmembrane helix</keyword>
<dbReference type="OrthoDB" id="6581954at2759"/>
<dbReference type="SUPFAM" id="SSF161070">
    <property type="entry name" value="SNF-like"/>
    <property type="match status" value="1"/>
</dbReference>
<dbReference type="GO" id="GO:0046872">
    <property type="term" value="F:metal ion binding"/>
    <property type="evidence" value="ECO:0007669"/>
    <property type="project" value="UniProtKB-KW"/>
</dbReference>
<dbReference type="CDD" id="cd11496">
    <property type="entry name" value="SLC6sbd-TauT-like"/>
    <property type="match status" value="1"/>
</dbReference>
<dbReference type="InterPro" id="IPR000175">
    <property type="entry name" value="Na/ntran_symport"/>
</dbReference>
<feature type="transmembrane region" description="Helical" evidence="12">
    <location>
        <begin position="269"/>
        <end position="288"/>
    </location>
</feature>